<organism evidence="12">
    <name type="scientific">Salmonella enterica</name>
    <name type="common">Salmonella choleraesuis</name>
    <dbReference type="NCBI Taxonomy" id="28901"/>
    <lineage>
        <taxon>Bacteria</taxon>
        <taxon>Pseudomonadati</taxon>
        <taxon>Pseudomonadota</taxon>
        <taxon>Gammaproteobacteria</taxon>
        <taxon>Enterobacterales</taxon>
        <taxon>Enterobacteriaceae</taxon>
        <taxon>Salmonella</taxon>
    </lineage>
</organism>
<evidence type="ECO:0000256" key="6">
    <source>
        <dbReference type="ARBA" id="ARBA00022692"/>
    </source>
</evidence>
<evidence type="ECO:0000256" key="7">
    <source>
        <dbReference type="ARBA" id="ARBA00022989"/>
    </source>
</evidence>
<comment type="subcellular location">
    <subcellularLocation>
        <location evidence="3">Membrane</location>
    </subcellularLocation>
</comment>
<keyword evidence="7" id="KW-1133">Transmembrane helix</keyword>
<comment type="function">
    <text evidence="2">Colicins are polypeptide toxins produced by and active against E.coli and closely related bacteria.</text>
</comment>
<dbReference type="SUPFAM" id="SSF56837">
    <property type="entry name" value="Colicin"/>
    <property type="match status" value="1"/>
</dbReference>
<dbReference type="InterPro" id="IPR000293">
    <property type="entry name" value="Channel_colicin_C"/>
</dbReference>
<dbReference type="Proteomes" id="UP000885317">
    <property type="component" value="Unassembled WGS sequence"/>
</dbReference>
<dbReference type="AlphaFoldDB" id="A0A3R0UEU3"/>
<dbReference type="InterPro" id="IPR038283">
    <property type="entry name" value="Channel_colicin_C_sf"/>
</dbReference>
<dbReference type="GO" id="GO:0016020">
    <property type="term" value="C:membrane"/>
    <property type="evidence" value="ECO:0007669"/>
    <property type="project" value="UniProtKB-SubCell"/>
</dbReference>
<evidence type="ECO:0000256" key="3">
    <source>
        <dbReference type="ARBA" id="ARBA00004370"/>
    </source>
</evidence>
<accession>A0A3R0UEU3</accession>
<dbReference type="PROSITE" id="PS00276">
    <property type="entry name" value="CHANNEL_COLICIN"/>
    <property type="match status" value="1"/>
</dbReference>
<keyword evidence="9" id="KW-0078">Bacteriocin</keyword>
<evidence type="ECO:0000256" key="8">
    <source>
        <dbReference type="ARBA" id="ARBA00023022"/>
    </source>
</evidence>
<evidence type="ECO:0000256" key="1">
    <source>
        <dbReference type="ARBA" id="ARBA00002178"/>
    </source>
</evidence>
<keyword evidence="10" id="KW-0472">Membrane</keyword>
<dbReference type="EMBL" id="RUTY01000032">
    <property type="protein sequence ID" value="MLE32646.1"/>
    <property type="molecule type" value="Genomic_DNA"/>
</dbReference>
<dbReference type="PRINTS" id="PR00280">
    <property type="entry name" value="CHANLCOLICIN"/>
</dbReference>
<dbReference type="GO" id="GO:0031640">
    <property type="term" value="P:killing of cells of another organism"/>
    <property type="evidence" value="ECO:0007669"/>
    <property type="project" value="UniProtKB-KW"/>
</dbReference>
<comment type="function">
    <text evidence="1">This colicin is a channel-forming colicin. This class of transmembrane toxins depolarize the cytoplasmic membrane, leading to dissipation of cellular energy.</text>
</comment>
<evidence type="ECO:0000313" key="12">
    <source>
        <dbReference type="EMBL" id="MLE32646.1"/>
    </source>
</evidence>
<protein>
    <recommendedName>
        <fullName evidence="11">Channel forming colicins domain-containing protein</fullName>
    </recommendedName>
</protein>
<keyword evidence="8" id="KW-0044">Antibiotic</keyword>
<keyword evidence="6" id="KW-0812">Transmembrane</keyword>
<keyword evidence="5" id="KW-0929">Antimicrobial</keyword>
<dbReference type="Pfam" id="PF01024">
    <property type="entry name" value="Colicin"/>
    <property type="match status" value="1"/>
</dbReference>
<gene>
    <name evidence="12" type="ORF">EBH50_22575</name>
</gene>
<evidence type="ECO:0000256" key="5">
    <source>
        <dbReference type="ARBA" id="ARBA00022529"/>
    </source>
</evidence>
<evidence type="ECO:0000256" key="2">
    <source>
        <dbReference type="ARBA" id="ARBA00003197"/>
    </source>
</evidence>
<feature type="domain" description="Channel forming colicins" evidence="11">
    <location>
        <begin position="153"/>
        <end position="164"/>
    </location>
</feature>
<dbReference type="GO" id="GO:0050829">
    <property type="term" value="P:defense response to Gram-negative bacterium"/>
    <property type="evidence" value="ECO:0007669"/>
    <property type="project" value="InterPro"/>
</dbReference>
<evidence type="ECO:0000256" key="9">
    <source>
        <dbReference type="ARBA" id="ARBA00023048"/>
    </source>
</evidence>
<evidence type="ECO:0000256" key="10">
    <source>
        <dbReference type="ARBA" id="ARBA00023136"/>
    </source>
</evidence>
<comment type="caution">
    <text evidence="12">The sequence shown here is derived from an EMBL/GenBank/DDBJ whole genome shotgun (WGS) entry which is preliminary data.</text>
</comment>
<name>A0A3R0UEU3_SALER</name>
<evidence type="ECO:0000256" key="4">
    <source>
        <dbReference type="ARBA" id="ARBA00007595"/>
    </source>
</evidence>
<reference evidence="12" key="1">
    <citation type="submission" date="2018-10" db="EMBL/GenBank/DDBJ databases">
        <authorList>
            <consortium name="PulseNet: The National Subtyping Network for Foodborne Disease Surveillance"/>
            <person name="Tarr C.L."/>
            <person name="Trees E."/>
            <person name="Katz L.S."/>
            <person name="Carleton-Romer H.A."/>
            <person name="Stroika S."/>
            <person name="Kucerova Z."/>
            <person name="Roache K.F."/>
            <person name="Sabol A.L."/>
            <person name="Besser J."/>
            <person name="Gerner-Smidt P."/>
        </authorList>
    </citation>
    <scope>NUCLEOTIDE SEQUENCE [LARGE SCALE GENOMIC DNA]</scope>
    <source>
        <strain evidence="12">PNUSAS056479</strain>
    </source>
</reference>
<evidence type="ECO:0000259" key="11">
    <source>
        <dbReference type="PROSITE" id="PS00276"/>
    </source>
</evidence>
<sequence length="230" mass="25225">MTVHYLVGYGPVSGNKLTRDTIKSFIDYKAEKNESDLLEKTSELIVTMGDKVGEYLGVKYKTLAKEIADEIKNFQGRTIRSYGDAMASLNEILSNPGMKVNKGDTDALVNAWRQINAQDIANKFGNISKAFKVADFVMKVEKVREKSIEGYDTGNWGPLMLEVESWVLSGLTASVAISLFSEVVSTFLVASSLPATALVIAGIMTISYLSSFIDANVADKLNREIIPLVH</sequence>
<comment type="similarity">
    <text evidence="4">Belongs to the channel forming colicin family.</text>
</comment>
<dbReference type="Gene3D" id="1.10.490.30">
    <property type="entry name" value="Colicin"/>
    <property type="match status" value="1"/>
</dbReference>
<dbReference type="GO" id="GO:0140911">
    <property type="term" value="F:pore-forming activity"/>
    <property type="evidence" value="ECO:0007669"/>
    <property type="project" value="InterPro"/>
</dbReference>
<proteinExistence type="inferred from homology"/>